<keyword evidence="1" id="KW-0812">Transmembrane</keyword>
<gene>
    <name evidence="2" type="ORF">H4N64_44100</name>
</gene>
<evidence type="ECO:0000313" key="2">
    <source>
        <dbReference type="EMBL" id="MBC2908341.1"/>
    </source>
</evidence>
<keyword evidence="1" id="KW-1133">Transmembrane helix</keyword>
<proteinExistence type="predicted"/>
<comment type="caution">
    <text evidence="2">The sequence shown here is derived from an EMBL/GenBank/DDBJ whole genome shotgun (WGS) entry which is preliminary data.</text>
</comment>
<sequence>MTTDLAAQQARVKGLDPGIAEYDDHYGELVERAEKLLAFEQELPTRIAEPQRLRSVAIVRWAWRLQTAVAAGLIAAALALGHTARWLVLLIPHLLATLMGWSIAVTGERHRQQRAIALALQAEGALVIVVVLGVLSPWWIIGILAGWIGIGAFSEDGPAGQGVKA</sequence>
<feature type="transmembrane region" description="Helical" evidence="1">
    <location>
        <begin position="125"/>
        <end position="150"/>
    </location>
</feature>
<protein>
    <submittedName>
        <fullName evidence="2">Uncharacterized protein</fullName>
    </submittedName>
</protein>
<reference evidence="2 3" key="1">
    <citation type="submission" date="2020-08" db="EMBL/GenBank/DDBJ databases">
        <title>Streptomyces sp. PSKA01 genome sequencing and assembly.</title>
        <authorList>
            <person name="Mandal S."/>
            <person name="Maiti P.K."/>
            <person name="Das P."/>
        </authorList>
    </citation>
    <scope>NUCLEOTIDE SEQUENCE [LARGE SCALE GENOMIC DNA]</scope>
    <source>
        <strain evidence="2 3">PSKA01</strain>
    </source>
</reference>
<keyword evidence="1" id="KW-0472">Membrane</keyword>
<feature type="non-terminal residue" evidence="2">
    <location>
        <position position="1"/>
    </location>
</feature>
<keyword evidence="3" id="KW-1185">Reference proteome</keyword>
<accession>A0A7X1JCP4</accession>
<feature type="transmembrane region" description="Helical" evidence="1">
    <location>
        <begin position="61"/>
        <end position="80"/>
    </location>
</feature>
<dbReference type="AlphaFoldDB" id="A0A7X1JCP4"/>
<dbReference type="Proteomes" id="UP000584670">
    <property type="component" value="Unassembled WGS sequence"/>
</dbReference>
<evidence type="ECO:0000256" key="1">
    <source>
        <dbReference type="SAM" id="Phobius"/>
    </source>
</evidence>
<dbReference type="EMBL" id="JACMSF010000165">
    <property type="protein sequence ID" value="MBC2908341.1"/>
    <property type="molecule type" value="Genomic_DNA"/>
</dbReference>
<feature type="transmembrane region" description="Helical" evidence="1">
    <location>
        <begin position="86"/>
        <end position="104"/>
    </location>
</feature>
<dbReference type="RefSeq" id="WP_186288250.1">
    <property type="nucleotide sequence ID" value="NZ_JACMSF010000165.1"/>
</dbReference>
<name>A0A7X1JCP4_9ACTN</name>
<evidence type="ECO:0000313" key="3">
    <source>
        <dbReference type="Proteomes" id="UP000584670"/>
    </source>
</evidence>
<organism evidence="2 3">
    <name type="scientific">Streptomyces cupreus</name>
    <dbReference type="NCBI Taxonomy" id="2759956"/>
    <lineage>
        <taxon>Bacteria</taxon>
        <taxon>Bacillati</taxon>
        <taxon>Actinomycetota</taxon>
        <taxon>Actinomycetes</taxon>
        <taxon>Kitasatosporales</taxon>
        <taxon>Streptomycetaceae</taxon>
        <taxon>Streptomyces</taxon>
    </lineage>
</organism>